<dbReference type="Pfam" id="PF03781">
    <property type="entry name" value="FGE-sulfatase"/>
    <property type="match status" value="1"/>
</dbReference>
<dbReference type="PROSITE" id="PS00107">
    <property type="entry name" value="PROTEIN_KINASE_ATP"/>
    <property type="match status" value="1"/>
</dbReference>
<dbReference type="Gene3D" id="3.30.200.20">
    <property type="entry name" value="Phosphorylase Kinase, domain 1"/>
    <property type="match status" value="1"/>
</dbReference>
<evidence type="ECO:0000313" key="10">
    <source>
        <dbReference type="Proteomes" id="UP000315724"/>
    </source>
</evidence>
<dbReference type="InterPro" id="IPR017441">
    <property type="entry name" value="Protein_kinase_ATP_BS"/>
</dbReference>
<dbReference type="PROSITE" id="PS00108">
    <property type="entry name" value="PROTEIN_KINASE_ST"/>
    <property type="match status" value="1"/>
</dbReference>
<accession>A0A517QIE6</accession>
<keyword evidence="7" id="KW-1133">Transmembrane helix</keyword>
<evidence type="ECO:0000256" key="6">
    <source>
        <dbReference type="SAM" id="MobiDB-lite"/>
    </source>
</evidence>
<evidence type="ECO:0000256" key="1">
    <source>
        <dbReference type="ARBA" id="ARBA00022679"/>
    </source>
</evidence>
<dbReference type="GO" id="GO:0004674">
    <property type="term" value="F:protein serine/threonine kinase activity"/>
    <property type="evidence" value="ECO:0007669"/>
    <property type="project" value="UniProtKB-EC"/>
</dbReference>
<keyword evidence="1 9" id="KW-0808">Transferase</keyword>
<proteinExistence type="predicted"/>
<dbReference type="EMBL" id="CP036267">
    <property type="protein sequence ID" value="QDT31337.1"/>
    <property type="molecule type" value="Genomic_DNA"/>
</dbReference>
<dbReference type="EC" id="2.7.11.1" evidence="9"/>
<dbReference type="InterPro" id="IPR008271">
    <property type="entry name" value="Ser/Thr_kinase_AS"/>
</dbReference>
<evidence type="ECO:0000256" key="5">
    <source>
        <dbReference type="PROSITE-ProRule" id="PRU10141"/>
    </source>
</evidence>
<dbReference type="KEGG" id="tpol:Mal48_05700"/>
<keyword evidence="7" id="KW-0472">Membrane</keyword>
<keyword evidence="2 5" id="KW-0547">Nucleotide-binding</keyword>
<dbReference type="InterPro" id="IPR005532">
    <property type="entry name" value="SUMF_dom"/>
</dbReference>
<evidence type="ECO:0000256" key="3">
    <source>
        <dbReference type="ARBA" id="ARBA00022777"/>
    </source>
</evidence>
<feature type="region of interest" description="Disordered" evidence="6">
    <location>
        <begin position="377"/>
        <end position="410"/>
    </location>
</feature>
<dbReference type="InterPro" id="IPR000719">
    <property type="entry name" value="Prot_kinase_dom"/>
</dbReference>
<organism evidence="9 10">
    <name type="scientific">Thalassoglobus polymorphus</name>
    <dbReference type="NCBI Taxonomy" id="2527994"/>
    <lineage>
        <taxon>Bacteria</taxon>
        <taxon>Pseudomonadati</taxon>
        <taxon>Planctomycetota</taxon>
        <taxon>Planctomycetia</taxon>
        <taxon>Planctomycetales</taxon>
        <taxon>Planctomycetaceae</taxon>
        <taxon>Thalassoglobus</taxon>
    </lineage>
</organism>
<dbReference type="InterPro" id="IPR042095">
    <property type="entry name" value="SUMF_sf"/>
</dbReference>
<dbReference type="PROSITE" id="PS50011">
    <property type="entry name" value="PROTEIN_KINASE_DOM"/>
    <property type="match status" value="1"/>
</dbReference>
<dbReference type="PANTHER" id="PTHR43289">
    <property type="entry name" value="MITOGEN-ACTIVATED PROTEIN KINASE KINASE KINASE 20-RELATED"/>
    <property type="match status" value="1"/>
</dbReference>
<name>A0A517QIE6_9PLAN</name>
<keyword evidence="3 9" id="KW-0418">Kinase</keyword>
<sequence>MISLNQFASAVQDLGILSKHELDAMLLTIRQSAPRDALKTLARKLVRSEVLTTFQANQILSGKAKSLILGNCLILDQLGKGGMGTVYKARHIRMDRIVAVKVISPEFTKNSSLLARFQKEVKLAAKLDHPNVVAAYDAGEALGIHYLVMQFVEGKDLAAVLKQTGPVSVSFALQAVKQISAGLEYAHSRGVIHRDIKPANLLLDESGNVKILDMGLARFTRETMQGDAEELTQSGVMMGTAAYMAPEQSLNCKAADERSDIYSLGCVLYHLLTGKTMYRCETYLETAIAHREKPVPLLSSPFSEISEGLQQLYNKMVCKEPDERFQDMSSLRNELDDLLNSESMGEKKKIATDDLELQSFINELSIVNTPTRVWPLSATTHDNNNNRTMTSAPPVADDKKRPATSPPHSGTFRNLARKLLGIKAIGSIAGCLLLILISVFVLGGSRKGEPLFLVVQVADDQFLSSIRGQLLTLRNVDTNALQKIELTHSSLKFQNLKSGTYELSAKADSGLRVDPEKFSLQEGQTQKVKIWWEMPAIESTSTVWGSFPKDAPAPSRIPFSADEARTSQQKWATYLKIPVEFKNSAGIKMRLIPPGEFIQGISEGDANFYENEAARLSLEEFLGPEIQERVSAHRVCLTHAFYISATEITQQQFETVSGFNPSAFSATGAKRDQVQDMQTDSFPVDTTWYQAVEFCSKLNKLEGKKSPYLDFDLIPEIDGYRLPTEAEWEFACRAGTKDRWWWGNRAIDFIDQEWNGVNSGTQPHEVATAKPNQFGLYDMYGNYWEWCHDWSEPFKTQFWDECTTNPTGPTVGESRVTKGGSFHTSVQVGSSDYRGHSPPDRADGEIGFRIVLPVTIAP</sequence>
<feature type="binding site" evidence="5">
    <location>
        <position position="101"/>
    </location>
    <ligand>
        <name>ATP</name>
        <dbReference type="ChEBI" id="CHEBI:30616"/>
    </ligand>
</feature>
<evidence type="ECO:0000256" key="7">
    <source>
        <dbReference type="SAM" id="Phobius"/>
    </source>
</evidence>
<dbReference type="Gene3D" id="3.90.1580.10">
    <property type="entry name" value="paralog of FGE (formylglycine-generating enzyme)"/>
    <property type="match status" value="1"/>
</dbReference>
<reference evidence="9 10" key="1">
    <citation type="submission" date="2019-02" db="EMBL/GenBank/DDBJ databases">
        <title>Deep-cultivation of Planctomycetes and their phenomic and genomic characterization uncovers novel biology.</title>
        <authorList>
            <person name="Wiegand S."/>
            <person name="Jogler M."/>
            <person name="Boedeker C."/>
            <person name="Pinto D."/>
            <person name="Vollmers J."/>
            <person name="Rivas-Marin E."/>
            <person name="Kohn T."/>
            <person name="Peeters S.H."/>
            <person name="Heuer A."/>
            <person name="Rast P."/>
            <person name="Oberbeckmann S."/>
            <person name="Bunk B."/>
            <person name="Jeske O."/>
            <person name="Meyerdierks A."/>
            <person name="Storesund J.E."/>
            <person name="Kallscheuer N."/>
            <person name="Luecker S."/>
            <person name="Lage O.M."/>
            <person name="Pohl T."/>
            <person name="Merkel B.J."/>
            <person name="Hornburger P."/>
            <person name="Mueller R.-W."/>
            <person name="Bruemmer F."/>
            <person name="Labrenz M."/>
            <person name="Spormann A.M."/>
            <person name="Op den Camp H."/>
            <person name="Overmann J."/>
            <person name="Amann R."/>
            <person name="Jetten M.S.M."/>
            <person name="Mascher T."/>
            <person name="Medema M.H."/>
            <person name="Devos D.P."/>
            <person name="Kaster A.-K."/>
            <person name="Ovreas L."/>
            <person name="Rohde M."/>
            <person name="Galperin M.Y."/>
            <person name="Jogler C."/>
        </authorList>
    </citation>
    <scope>NUCLEOTIDE SEQUENCE [LARGE SCALE GENOMIC DNA]</scope>
    <source>
        <strain evidence="9 10">Mal48</strain>
    </source>
</reference>
<gene>
    <name evidence="9" type="primary">pknB_4</name>
    <name evidence="9" type="ORF">Mal48_05700</name>
</gene>
<dbReference type="Gene3D" id="1.10.510.10">
    <property type="entry name" value="Transferase(Phosphotransferase) domain 1"/>
    <property type="match status" value="1"/>
</dbReference>
<evidence type="ECO:0000259" key="8">
    <source>
        <dbReference type="PROSITE" id="PS50011"/>
    </source>
</evidence>
<dbReference type="SUPFAM" id="SSF56436">
    <property type="entry name" value="C-type lectin-like"/>
    <property type="match status" value="1"/>
</dbReference>
<evidence type="ECO:0000313" key="9">
    <source>
        <dbReference type="EMBL" id="QDT31337.1"/>
    </source>
</evidence>
<keyword evidence="10" id="KW-1185">Reference proteome</keyword>
<feature type="transmembrane region" description="Helical" evidence="7">
    <location>
        <begin position="420"/>
        <end position="442"/>
    </location>
</feature>
<dbReference type="CDD" id="cd14014">
    <property type="entry name" value="STKc_PknB_like"/>
    <property type="match status" value="1"/>
</dbReference>
<keyword evidence="7" id="KW-0812">Transmembrane</keyword>
<feature type="compositionally biased region" description="Polar residues" evidence="6">
    <location>
        <begin position="377"/>
        <end position="391"/>
    </location>
</feature>
<feature type="domain" description="Protein kinase" evidence="8">
    <location>
        <begin position="72"/>
        <end position="339"/>
    </location>
</feature>
<dbReference type="InterPro" id="IPR016187">
    <property type="entry name" value="CTDL_fold"/>
</dbReference>
<dbReference type="SUPFAM" id="SSF56112">
    <property type="entry name" value="Protein kinase-like (PK-like)"/>
    <property type="match status" value="1"/>
</dbReference>
<dbReference type="GO" id="GO:0005524">
    <property type="term" value="F:ATP binding"/>
    <property type="evidence" value="ECO:0007669"/>
    <property type="project" value="UniProtKB-UniRule"/>
</dbReference>
<keyword evidence="4 5" id="KW-0067">ATP-binding</keyword>
<dbReference type="Pfam" id="PF00069">
    <property type="entry name" value="Pkinase"/>
    <property type="match status" value="1"/>
</dbReference>
<dbReference type="Proteomes" id="UP000315724">
    <property type="component" value="Chromosome"/>
</dbReference>
<dbReference type="SMART" id="SM00220">
    <property type="entry name" value="S_TKc"/>
    <property type="match status" value="1"/>
</dbReference>
<dbReference type="PANTHER" id="PTHR43289:SF6">
    <property type="entry name" value="SERINE_THREONINE-PROTEIN KINASE NEKL-3"/>
    <property type="match status" value="1"/>
</dbReference>
<evidence type="ECO:0000256" key="2">
    <source>
        <dbReference type="ARBA" id="ARBA00022741"/>
    </source>
</evidence>
<dbReference type="OrthoDB" id="6111975at2"/>
<dbReference type="InterPro" id="IPR011009">
    <property type="entry name" value="Kinase-like_dom_sf"/>
</dbReference>
<evidence type="ECO:0000256" key="4">
    <source>
        <dbReference type="ARBA" id="ARBA00022840"/>
    </source>
</evidence>
<dbReference type="AlphaFoldDB" id="A0A517QIE6"/>
<protein>
    <submittedName>
        <fullName evidence="9">Serine/threonine-protein kinase PknB</fullName>
        <ecNumber evidence="9">2.7.11.1</ecNumber>
    </submittedName>
</protein>
<dbReference type="RefSeq" id="WP_145195833.1">
    <property type="nucleotide sequence ID" value="NZ_CP036267.1"/>
</dbReference>